<keyword evidence="2" id="KW-1185">Reference proteome</keyword>
<evidence type="ECO:0000313" key="2">
    <source>
        <dbReference type="Proteomes" id="UP000436468"/>
    </source>
</evidence>
<proteinExistence type="predicted"/>
<organism evidence="1 2">
    <name type="scientific">Bradyrhizobium pachyrhizi</name>
    <dbReference type="NCBI Taxonomy" id="280333"/>
    <lineage>
        <taxon>Bacteria</taxon>
        <taxon>Pseudomonadati</taxon>
        <taxon>Pseudomonadota</taxon>
        <taxon>Alphaproteobacteria</taxon>
        <taxon>Hyphomicrobiales</taxon>
        <taxon>Nitrobacteraceae</taxon>
        <taxon>Bradyrhizobium</taxon>
    </lineage>
</organism>
<dbReference type="AlphaFoldDB" id="A0A844SR90"/>
<name>A0A844SR90_9BRAD</name>
<evidence type="ECO:0000313" key="1">
    <source>
        <dbReference type="EMBL" id="MVT68376.1"/>
    </source>
</evidence>
<reference evidence="1 2" key="1">
    <citation type="submission" date="2019-12" db="EMBL/GenBank/DDBJ databases">
        <title>Draft genome sequences Bradyrhizobium cajani AMBPC1010, Bradyrhizobium pachyrhizi AMBPC1040 and Bradyrhizobium yuanmingense ALSPC3051, three plant growth promoting strains isolated from nodules of Cajanus cajan L. in Dominican Republic.</title>
        <authorList>
            <person name="Flores-Felix J.D."/>
            <person name="Araujo J."/>
            <person name="Diaz-Alcantara C."/>
            <person name="Gonzalez-Andres F."/>
            <person name="Velazquez E."/>
        </authorList>
    </citation>
    <scope>NUCLEOTIDE SEQUENCE [LARGE SCALE GENOMIC DNA]</scope>
    <source>
        <strain evidence="1 2">1040</strain>
    </source>
</reference>
<dbReference type="SUPFAM" id="SSF52266">
    <property type="entry name" value="SGNH hydrolase"/>
    <property type="match status" value="1"/>
</dbReference>
<gene>
    <name evidence="1" type="ORF">GPL21_25090</name>
</gene>
<comment type="caution">
    <text evidence="1">The sequence shown here is derived from an EMBL/GenBank/DDBJ whole genome shotgun (WGS) entry which is preliminary data.</text>
</comment>
<evidence type="ECO:0008006" key="3">
    <source>
        <dbReference type="Google" id="ProtNLM"/>
    </source>
</evidence>
<protein>
    <recommendedName>
        <fullName evidence="3">SGNH hydrolase-type esterase domain-containing protein</fullName>
    </recommendedName>
</protein>
<dbReference type="EMBL" id="WQNF01000020">
    <property type="protein sequence ID" value="MVT68376.1"/>
    <property type="molecule type" value="Genomic_DNA"/>
</dbReference>
<accession>A0A844SR90</accession>
<dbReference type="Proteomes" id="UP000436468">
    <property type="component" value="Unassembled WGS sequence"/>
</dbReference>
<sequence>MNDIDVYQKAGLIEVYGGTLTQKRTGPIGVKSAVLTTSARKSWLAWSPDNTPAINAKQIELELDGDTIRAGTLTVGLILDDYTFTGWSLRLGADMPVDPALKPADVPSDLAEAVGKAGTLKQLRGAGSRRYVATLPRSLKAALAGTSGRSVRSWVIILDGAGPGELAIRRLALTASDVAGSDAAPSNISGKVVGGLAAAGKRIELILEDNQTRSTELGLDGSFAFSEVPTRLAASLRYRFEGQDYYASLGRWFRPLAGAMVVDVPVRPEFDNPGRKEPNAAETDIKSEFDTDDQKMSIFRYAKHRRTVWPGGPGYPREFAGRAFANNFGHLDRDRAFDNRDRCLRIAAVGGSTFVALQVKAYEKFNVVLEGELGRRLGRCVEVISAGRDNGDLAANYRVIRDYIMKFSPDVVLIEQMSGLATQMDARILKSTLGWSYEHNVLDDFYFDANGALTFRPWDSSWALDAVAPTNEQLINGLGIFESFSIPYADFAPEAKASFDLFAAIANKLKDDYPNTRFVLTTGHDQAVCHGSNSCDGKFAMPDGRSVRKGTAQLLENFARLCEQASIDCLQPPVPPVEEHLTYQHDAHYSVRGHQWLARHFADQLAALLSRAGLGSGN</sequence>